<evidence type="ECO:0000256" key="3">
    <source>
        <dbReference type="ARBA" id="ARBA00022989"/>
    </source>
</evidence>
<feature type="transmembrane region" description="Helical" evidence="5">
    <location>
        <begin position="264"/>
        <end position="281"/>
    </location>
</feature>
<comment type="subcellular location">
    <subcellularLocation>
        <location evidence="1">Membrane</location>
        <topology evidence="1">Multi-pass membrane protein</topology>
    </subcellularLocation>
</comment>
<feature type="transmembrane region" description="Helical" evidence="5">
    <location>
        <begin position="379"/>
        <end position="401"/>
    </location>
</feature>
<dbReference type="STRING" id="1461322.OJ16_14440"/>
<keyword evidence="4 5" id="KW-0472">Membrane</keyword>
<feature type="transmembrane region" description="Helical" evidence="5">
    <location>
        <begin position="241"/>
        <end position="258"/>
    </location>
</feature>
<name>A0A0C2JM61_9VIBR</name>
<dbReference type="AlphaFoldDB" id="A0A0C2JM61"/>
<dbReference type="InterPro" id="IPR007016">
    <property type="entry name" value="O-antigen_ligase-rel_domated"/>
</dbReference>
<evidence type="ECO:0000313" key="7">
    <source>
        <dbReference type="EMBL" id="KII76025.1"/>
    </source>
</evidence>
<keyword evidence="2 5" id="KW-0812">Transmembrane</keyword>
<evidence type="ECO:0000256" key="2">
    <source>
        <dbReference type="ARBA" id="ARBA00022692"/>
    </source>
</evidence>
<dbReference type="InterPro" id="IPR051533">
    <property type="entry name" value="WaaL-like"/>
</dbReference>
<protein>
    <submittedName>
        <fullName evidence="7">Polymerase</fullName>
    </submittedName>
</protein>
<reference evidence="7 8" key="1">
    <citation type="submission" date="2014-11" db="EMBL/GenBank/DDBJ databases">
        <title>Draft Genome Sequence of Vibrio piscirenalis strains CECT 8603T and CECT 8604, two marine Gammaproteobacterium isolated from cultured gilthead sea bream (Sparus aurata).</title>
        <authorList>
            <person name="Arahal D.R."/>
            <person name="Rodrigo-Torres L."/>
            <person name="Lucena T."/>
            <person name="Pujalte M.J."/>
        </authorList>
    </citation>
    <scope>NUCLEOTIDE SEQUENCE [LARGE SCALE GENOMIC DNA]</scope>
    <source>
        <strain evidence="7 8">DCR 1-4-2</strain>
    </source>
</reference>
<dbReference type="GO" id="GO:0016020">
    <property type="term" value="C:membrane"/>
    <property type="evidence" value="ECO:0007669"/>
    <property type="project" value="UniProtKB-SubCell"/>
</dbReference>
<keyword evidence="8" id="KW-1185">Reference proteome</keyword>
<evidence type="ECO:0000256" key="5">
    <source>
        <dbReference type="SAM" id="Phobius"/>
    </source>
</evidence>
<feature type="transmembrane region" description="Helical" evidence="5">
    <location>
        <begin position="30"/>
        <end position="53"/>
    </location>
</feature>
<dbReference type="RefSeq" id="WP_040991958.1">
    <property type="nucleotide sequence ID" value="NZ_JTKH01000024.1"/>
</dbReference>
<feature type="transmembrane region" description="Helical" evidence="5">
    <location>
        <begin position="65"/>
        <end position="86"/>
    </location>
</feature>
<dbReference type="EMBL" id="JTKH01000024">
    <property type="protein sequence ID" value="KII76025.1"/>
    <property type="molecule type" value="Genomic_DNA"/>
</dbReference>
<feature type="transmembrane region" description="Helical" evidence="5">
    <location>
        <begin position="413"/>
        <end position="430"/>
    </location>
</feature>
<dbReference type="PANTHER" id="PTHR37422">
    <property type="entry name" value="TEICHURONIC ACID BIOSYNTHESIS PROTEIN TUAE"/>
    <property type="match status" value="1"/>
</dbReference>
<feature type="domain" description="O-antigen ligase-related" evidence="6">
    <location>
        <begin position="246"/>
        <end position="387"/>
    </location>
</feature>
<feature type="transmembrane region" description="Helical" evidence="5">
    <location>
        <begin position="7"/>
        <end position="24"/>
    </location>
</feature>
<accession>A0A0C2JM61</accession>
<gene>
    <name evidence="7" type="ORF">OJ16_14440</name>
</gene>
<feature type="transmembrane region" description="Helical" evidence="5">
    <location>
        <begin position="199"/>
        <end position="220"/>
    </location>
</feature>
<feature type="transmembrane region" description="Helical" evidence="5">
    <location>
        <begin position="117"/>
        <end position="141"/>
    </location>
</feature>
<sequence>MILRLERCCFVSLLGLLIWLPIPLGSNRVWAWTIGEIWIALTAFALGFVFLVLRKREYFQRLKTFYWLLIPFALFQFWVFCQIVPLPTYVLAGISPVAASAYERVGAAWGYISLDPAATYIALIKGVAYLFFIVCAALLIHTKKRLKMVMLIIVISGTLQALYASFNVLWGIESSWIFHLPETDVATGSFVYKNHLANYLLLCLSMGIGLIVIDLSTSAARPVSWQAWINQTLQLLVSKKMLVRLSLIIMVIALVMTRSRMGNSALFISTFVVGIIALVFYKHRPPRLTWLLASLFVVDIILLGSFFGVEKVQERLAQTHLTSDTRHLVVEWSLPMIKDFLFTGSGLGSFYMIFPGYTQHAIGFYDHAHNEYVQFTAEVGLPATLLLGFSLLWAMMLTISVIRHRQSRTCKGAALGSLIAMVAMLLHISVDFNLQAPANTVTFLTILVVIGASHTIITPIQNRKVAHV</sequence>
<evidence type="ECO:0000259" key="6">
    <source>
        <dbReference type="Pfam" id="PF04932"/>
    </source>
</evidence>
<organism evidence="7 8">
    <name type="scientific">Vibrio renipiscarius</name>
    <dbReference type="NCBI Taxonomy" id="1461322"/>
    <lineage>
        <taxon>Bacteria</taxon>
        <taxon>Pseudomonadati</taxon>
        <taxon>Pseudomonadota</taxon>
        <taxon>Gammaproteobacteria</taxon>
        <taxon>Vibrionales</taxon>
        <taxon>Vibrionaceae</taxon>
        <taxon>Vibrio</taxon>
    </lineage>
</organism>
<evidence type="ECO:0000313" key="8">
    <source>
        <dbReference type="Proteomes" id="UP000031672"/>
    </source>
</evidence>
<evidence type="ECO:0000256" key="4">
    <source>
        <dbReference type="ARBA" id="ARBA00023136"/>
    </source>
</evidence>
<feature type="transmembrane region" description="Helical" evidence="5">
    <location>
        <begin position="436"/>
        <end position="457"/>
    </location>
</feature>
<feature type="transmembrane region" description="Helical" evidence="5">
    <location>
        <begin position="288"/>
        <end position="309"/>
    </location>
</feature>
<dbReference type="Proteomes" id="UP000031672">
    <property type="component" value="Unassembled WGS sequence"/>
</dbReference>
<dbReference type="PANTHER" id="PTHR37422:SF13">
    <property type="entry name" value="LIPOPOLYSACCHARIDE BIOSYNTHESIS PROTEIN PA4999-RELATED"/>
    <property type="match status" value="1"/>
</dbReference>
<dbReference type="OrthoDB" id="9783389at2"/>
<proteinExistence type="predicted"/>
<accession>A0A0C2NI49</accession>
<dbReference type="Pfam" id="PF04932">
    <property type="entry name" value="Wzy_C"/>
    <property type="match status" value="1"/>
</dbReference>
<evidence type="ECO:0000256" key="1">
    <source>
        <dbReference type="ARBA" id="ARBA00004141"/>
    </source>
</evidence>
<keyword evidence="3 5" id="KW-1133">Transmembrane helix</keyword>
<comment type="caution">
    <text evidence="7">The sequence shown here is derived from an EMBL/GenBank/DDBJ whole genome shotgun (WGS) entry which is preliminary data.</text>
</comment>